<feature type="compositionally biased region" description="Polar residues" evidence="1">
    <location>
        <begin position="158"/>
        <end position="168"/>
    </location>
</feature>
<gene>
    <name evidence="2" type="ORF">FVE85_3068</name>
</gene>
<dbReference type="EMBL" id="VRMN01000004">
    <property type="protein sequence ID" value="KAA8494827.1"/>
    <property type="molecule type" value="Genomic_DNA"/>
</dbReference>
<feature type="region of interest" description="Disordered" evidence="1">
    <location>
        <begin position="79"/>
        <end position="205"/>
    </location>
</feature>
<organism evidence="2 3">
    <name type="scientific">Porphyridium purpureum</name>
    <name type="common">Red alga</name>
    <name type="synonym">Porphyridium cruentum</name>
    <dbReference type="NCBI Taxonomy" id="35688"/>
    <lineage>
        <taxon>Eukaryota</taxon>
        <taxon>Rhodophyta</taxon>
        <taxon>Bangiophyceae</taxon>
        <taxon>Porphyridiales</taxon>
        <taxon>Porphyridiaceae</taxon>
        <taxon>Porphyridium</taxon>
    </lineage>
</organism>
<feature type="compositionally biased region" description="Basic and acidic residues" evidence="1">
    <location>
        <begin position="1"/>
        <end position="18"/>
    </location>
</feature>
<proteinExistence type="predicted"/>
<evidence type="ECO:0000256" key="1">
    <source>
        <dbReference type="SAM" id="MobiDB-lite"/>
    </source>
</evidence>
<accession>A0A5J4YWK1</accession>
<feature type="compositionally biased region" description="Low complexity" evidence="1">
    <location>
        <begin position="93"/>
        <end position="124"/>
    </location>
</feature>
<sequence length="353" mass="37068">MEERQEYQEQHERQEPQRRRPPHQHRIGVGVDGLGGPTREEGAVGMKAGSASPAAGSNLDGPASEIMGLLENLDKDVGNSVSKDLIGDSGSFSGASRGVSGSDSASPSPASGTARDGDGAAAEGALKHNLLDSPIGGTSPSPRASDRGGSGSGTTSDRQQQPVASVSSRPPAKSRKHDAAVRSRQSKASSSSGGARSASRPVARDYEVQADNFDLAAAGSDTGVLLPPEQIELQQQAAAFFEVDEQMNQTRDYEVESLLTSLEARVQRLDPRERQKIFTALDSLARKAETASVPPHVSAVEGANIMHVDAARRIHGETGAPSSFPTPDDPGQTIVEYDVLRMLFSHNSSGKSK</sequence>
<dbReference type="AlphaFoldDB" id="A0A5J4YWK1"/>
<feature type="region of interest" description="Disordered" evidence="1">
    <location>
        <begin position="1"/>
        <end position="63"/>
    </location>
</feature>
<comment type="caution">
    <text evidence="2">The sequence shown here is derived from an EMBL/GenBank/DDBJ whole genome shotgun (WGS) entry which is preliminary data.</text>
</comment>
<name>A0A5J4YWK1_PORPP</name>
<feature type="compositionally biased region" description="Low complexity" evidence="1">
    <location>
        <begin position="182"/>
        <end position="201"/>
    </location>
</feature>
<evidence type="ECO:0000313" key="3">
    <source>
        <dbReference type="Proteomes" id="UP000324585"/>
    </source>
</evidence>
<protein>
    <submittedName>
        <fullName evidence="2">Uncharacterized protein</fullName>
    </submittedName>
</protein>
<dbReference type="Proteomes" id="UP000324585">
    <property type="component" value="Unassembled WGS sequence"/>
</dbReference>
<keyword evidence="3" id="KW-1185">Reference proteome</keyword>
<reference evidence="3" key="1">
    <citation type="journal article" date="2019" name="Nat. Commun.">
        <title>Expansion of phycobilisome linker gene families in mesophilic red algae.</title>
        <authorList>
            <person name="Lee J."/>
            <person name="Kim D."/>
            <person name="Bhattacharya D."/>
            <person name="Yoon H.S."/>
        </authorList>
    </citation>
    <scope>NUCLEOTIDE SEQUENCE [LARGE SCALE GENOMIC DNA]</scope>
    <source>
        <strain evidence="3">CCMP 1328</strain>
    </source>
</reference>
<evidence type="ECO:0000313" key="2">
    <source>
        <dbReference type="EMBL" id="KAA8494827.1"/>
    </source>
</evidence>